<proteinExistence type="predicted"/>
<keyword evidence="3" id="KW-1185">Reference proteome</keyword>
<sequence>MVGMNLPMPNTDNLQTLANVGPAVGRRLEGIGITSVEQLRGRDPLELFETMCVATGRAEDPCLLDTLMSAVDQAGGAPGKPWWHYTSERKRLLATSREESAAVATDRTRPEPDSTDDGRAETSFIADDSEQ</sequence>
<dbReference type="Pfam" id="PF11731">
    <property type="entry name" value="Cdd1"/>
    <property type="match status" value="1"/>
</dbReference>
<feature type="region of interest" description="Disordered" evidence="1">
    <location>
        <begin position="94"/>
        <end position="131"/>
    </location>
</feature>
<organism evidence="2 3">
    <name type="scientific">Streptosporangium subroseum</name>
    <dbReference type="NCBI Taxonomy" id="106412"/>
    <lineage>
        <taxon>Bacteria</taxon>
        <taxon>Bacillati</taxon>
        <taxon>Actinomycetota</taxon>
        <taxon>Actinomycetes</taxon>
        <taxon>Streptosporangiales</taxon>
        <taxon>Streptosporangiaceae</taxon>
        <taxon>Streptosporangium</taxon>
    </lineage>
</organism>
<evidence type="ECO:0000256" key="1">
    <source>
        <dbReference type="SAM" id="MobiDB-lite"/>
    </source>
</evidence>
<reference evidence="2 3" key="1">
    <citation type="submission" date="2017-06" db="EMBL/GenBank/DDBJ databases">
        <authorList>
            <person name="Kim H.J."/>
            <person name="Triplett B.A."/>
        </authorList>
    </citation>
    <scope>NUCLEOTIDE SEQUENCE [LARGE SCALE GENOMIC DNA]</scope>
    <source>
        <strain evidence="2 3">CGMCC 4.2132</strain>
    </source>
</reference>
<accession>A0A239AAT6</accession>
<feature type="compositionally biased region" description="Basic and acidic residues" evidence="1">
    <location>
        <begin position="94"/>
        <end position="120"/>
    </location>
</feature>
<evidence type="ECO:0000313" key="3">
    <source>
        <dbReference type="Proteomes" id="UP000198282"/>
    </source>
</evidence>
<dbReference type="InterPro" id="IPR021725">
    <property type="entry name" value="Cdd1"/>
</dbReference>
<name>A0A239AAT6_9ACTN</name>
<protein>
    <submittedName>
        <fullName evidence="2">Pathogenicity locus</fullName>
    </submittedName>
</protein>
<evidence type="ECO:0000313" key="2">
    <source>
        <dbReference type="EMBL" id="SNR91993.1"/>
    </source>
</evidence>
<dbReference type="EMBL" id="FZOD01000001">
    <property type="protein sequence ID" value="SNR91993.1"/>
    <property type="molecule type" value="Genomic_DNA"/>
</dbReference>
<dbReference type="Proteomes" id="UP000198282">
    <property type="component" value="Unassembled WGS sequence"/>
</dbReference>
<dbReference type="AlphaFoldDB" id="A0A239AAT6"/>
<gene>
    <name evidence="2" type="ORF">SAMN05216276_1001211</name>
</gene>
<dbReference type="Gene3D" id="1.10.150.20">
    <property type="entry name" value="5' to 3' exonuclease, C-terminal subdomain"/>
    <property type="match status" value="1"/>
</dbReference>